<keyword evidence="11" id="KW-0969">Cilium</keyword>
<keyword evidence="8 9" id="KW-0472">Membrane</keyword>
<dbReference type="EMBL" id="QOHR01000002">
    <property type="protein sequence ID" value="REC58374.1"/>
    <property type="molecule type" value="Genomic_DNA"/>
</dbReference>
<keyword evidence="12" id="KW-1185">Reference proteome</keyword>
<keyword evidence="4" id="KW-1003">Cell membrane</keyword>
<evidence type="ECO:0000256" key="8">
    <source>
        <dbReference type="ARBA" id="ARBA00023136"/>
    </source>
</evidence>
<evidence type="ECO:0000256" key="9">
    <source>
        <dbReference type="SAM" id="Phobius"/>
    </source>
</evidence>
<feature type="transmembrane region" description="Helical" evidence="9">
    <location>
        <begin position="33"/>
        <end position="57"/>
    </location>
</feature>
<evidence type="ECO:0000256" key="5">
    <source>
        <dbReference type="ARBA" id="ARBA00022692"/>
    </source>
</evidence>
<gene>
    <name evidence="11" type="ORF">DRV84_02060</name>
</gene>
<reference evidence="11 12" key="1">
    <citation type="journal article" date="2017" name="Int. J. Syst. Evol. Microbiol.">
        <title>Rhodosalinus sediminis gen. nov., sp. nov., isolated from marine saltern.</title>
        <authorList>
            <person name="Guo L.Y."/>
            <person name="Ling S.K."/>
            <person name="Li C.M."/>
            <person name="Chen G.J."/>
            <person name="Du Z.J."/>
        </authorList>
    </citation>
    <scope>NUCLEOTIDE SEQUENCE [LARGE SCALE GENOMIC DNA]</scope>
    <source>
        <strain evidence="11 12">WDN1C137</strain>
    </source>
</reference>
<evidence type="ECO:0000256" key="6">
    <source>
        <dbReference type="ARBA" id="ARBA00022779"/>
    </source>
</evidence>
<keyword evidence="5 9" id="KW-0812">Transmembrane</keyword>
<evidence type="ECO:0000256" key="4">
    <source>
        <dbReference type="ARBA" id="ARBA00022475"/>
    </source>
</evidence>
<dbReference type="AlphaFoldDB" id="A0A3D9BXZ2"/>
<dbReference type="RefSeq" id="WP_115978128.1">
    <property type="nucleotide sequence ID" value="NZ_QOHR01000002.1"/>
</dbReference>
<protein>
    <submittedName>
        <fullName evidence="11">Flagellar motor protein PomA</fullName>
    </submittedName>
</protein>
<dbReference type="InterPro" id="IPR000540">
    <property type="entry name" value="Flag_MotA_CS"/>
</dbReference>
<comment type="subcellular location">
    <subcellularLocation>
        <location evidence="1">Cell membrane</location>
        <topology evidence="1">Multi-pass membrane protein</topology>
    </subcellularLocation>
</comment>
<dbReference type="InterPro" id="IPR002898">
    <property type="entry name" value="MotA_ExbB_proton_chnl"/>
</dbReference>
<keyword evidence="11" id="KW-0966">Cell projection</keyword>
<keyword evidence="7 9" id="KW-1133">Transmembrane helix</keyword>
<dbReference type="GO" id="GO:0005886">
    <property type="term" value="C:plasma membrane"/>
    <property type="evidence" value="ECO:0007669"/>
    <property type="project" value="UniProtKB-SubCell"/>
</dbReference>
<evidence type="ECO:0000313" key="11">
    <source>
        <dbReference type="EMBL" id="REC58374.1"/>
    </source>
</evidence>
<evidence type="ECO:0000313" key="12">
    <source>
        <dbReference type="Proteomes" id="UP000257131"/>
    </source>
</evidence>
<evidence type="ECO:0000256" key="1">
    <source>
        <dbReference type="ARBA" id="ARBA00004651"/>
    </source>
</evidence>
<keyword evidence="6" id="KW-0283">Flagellar rotation</keyword>
<dbReference type="PROSITE" id="PS01307">
    <property type="entry name" value="MOTA"/>
    <property type="match status" value="1"/>
</dbReference>
<keyword evidence="11" id="KW-0282">Flagellum</keyword>
<comment type="caution">
    <text evidence="11">The sequence shown here is derived from an EMBL/GenBank/DDBJ whole genome shotgun (WGS) entry which is preliminary data.</text>
</comment>
<name>A0A3D9BXZ2_9RHOB</name>
<evidence type="ECO:0000256" key="7">
    <source>
        <dbReference type="ARBA" id="ARBA00022989"/>
    </source>
</evidence>
<sequence length="253" mass="26820">MDTASLLGLIGAIGMVAGGMAMAAGLEPYIDPPSLLIVVGGTFFAVMAKVPMAHFLGSFRAMAKVVRPGRPDPEAMILRVTELSDKARKEGMMALDGADVPDPFFGMGLQMLVDGADEGKLAQTLRAEIRAMKRRHDEMHDVLRGWVDIAPAIGMIGTLIGLVEMLGNMEDPKAIGPAMAVALLTTLYGTFIANVLFLPVLSKLESDSAKEASYREMVLEGLRGLARGTAGRVLQETMIANLPPKAKSKLAAA</sequence>
<dbReference type="GO" id="GO:0006935">
    <property type="term" value="P:chemotaxis"/>
    <property type="evidence" value="ECO:0007669"/>
    <property type="project" value="InterPro"/>
</dbReference>
<dbReference type="InterPro" id="IPR047055">
    <property type="entry name" value="MotA-like"/>
</dbReference>
<dbReference type="Pfam" id="PF01618">
    <property type="entry name" value="MotA_ExbB"/>
    <property type="match status" value="1"/>
</dbReference>
<organism evidence="11 12">
    <name type="scientific">Rhodosalinus sediminis</name>
    <dbReference type="NCBI Taxonomy" id="1940533"/>
    <lineage>
        <taxon>Bacteria</taxon>
        <taxon>Pseudomonadati</taxon>
        <taxon>Pseudomonadota</taxon>
        <taxon>Alphaproteobacteria</taxon>
        <taxon>Rhodobacterales</taxon>
        <taxon>Paracoccaceae</taxon>
        <taxon>Rhodosalinus</taxon>
    </lineage>
</organism>
<dbReference type="PANTHER" id="PTHR30433:SF2">
    <property type="entry name" value="MOTILITY PROTEIN A"/>
    <property type="match status" value="1"/>
</dbReference>
<feature type="domain" description="MotA/TolQ/ExbB proton channel" evidence="10">
    <location>
        <begin position="100"/>
        <end position="217"/>
    </location>
</feature>
<keyword evidence="3" id="KW-0813">Transport</keyword>
<evidence type="ECO:0000256" key="2">
    <source>
        <dbReference type="ARBA" id="ARBA00008038"/>
    </source>
</evidence>
<dbReference type="Proteomes" id="UP000257131">
    <property type="component" value="Unassembled WGS sequence"/>
</dbReference>
<feature type="transmembrane region" description="Helical" evidence="9">
    <location>
        <begin position="142"/>
        <end position="163"/>
    </location>
</feature>
<dbReference type="PANTHER" id="PTHR30433">
    <property type="entry name" value="CHEMOTAXIS PROTEIN MOTA"/>
    <property type="match status" value="1"/>
</dbReference>
<evidence type="ECO:0000259" key="10">
    <source>
        <dbReference type="Pfam" id="PF01618"/>
    </source>
</evidence>
<evidence type="ECO:0000256" key="3">
    <source>
        <dbReference type="ARBA" id="ARBA00022448"/>
    </source>
</evidence>
<feature type="transmembrane region" description="Helical" evidence="9">
    <location>
        <begin position="175"/>
        <end position="201"/>
    </location>
</feature>
<dbReference type="OrthoDB" id="9806929at2"/>
<dbReference type="GO" id="GO:0071978">
    <property type="term" value="P:bacterial-type flagellum-dependent swarming motility"/>
    <property type="evidence" value="ECO:0007669"/>
    <property type="project" value="InterPro"/>
</dbReference>
<comment type="similarity">
    <text evidence="2">Belongs to the MotA family.</text>
</comment>
<proteinExistence type="inferred from homology"/>
<accession>A0A3D9BXZ2</accession>